<evidence type="ECO:0000256" key="6">
    <source>
        <dbReference type="ARBA" id="ARBA00023002"/>
    </source>
</evidence>
<dbReference type="InterPro" id="IPR011032">
    <property type="entry name" value="GroES-like_sf"/>
</dbReference>
<dbReference type="InterPro" id="IPR020843">
    <property type="entry name" value="ER"/>
</dbReference>
<comment type="similarity">
    <text evidence="2 9">Belongs to the zinc-containing alcohol dehydrogenase family.</text>
</comment>
<dbReference type="Gene3D" id="3.90.180.10">
    <property type="entry name" value="Medium-chain alcohol dehydrogenases, catalytic domain"/>
    <property type="match status" value="1"/>
</dbReference>
<protein>
    <recommendedName>
        <fullName evidence="3">alcohol dehydrogenase</fullName>
        <ecNumber evidence="3">1.1.1.1</ecNumber>
    </recommendedName>
</protein>
<dbReference type="PANTHER" id="PTHR42940">
    <property type="entry name" value="ALCOHOL DEHYDROGENASE 1-RELATED"/>
    <property type="match status" value="1"/>
</dbReference>
<evidence type="ECO:0000256" key="3">
    <source>
        <dbReference type="ARBA" id="ARBA00013190"/>
    </source>
</evidence>
<organism evidence="11 12">
    <name type="scientific">Streptomyces noboritoensis</name>
    <dbReference type="NCBI Taxonomy" id="67337"/>
    <lineage>
        <taxon>Bacteria</taxon>
        <taxon>Bacillati</taxon>
        <taxon>Actinomycetota</taxon>
        <taxon>Actinomycetes</taxon>
        <taxon>Kitasatosporales</taxon>
        <taxon>Streptomycetaceae</taxon>
        <taxon>Streptomyces</taxon>
    </lineage>
</organism>
<evidence type="ECO:0000256" key="4">
    <source>
        <dbReference type="ARBA" id="ARBA00022723"/>
    </source>
</evidence>
<dbReference type="InterPro" id="IPR036291">
    <property type="entry name" value="NAD(P)-bd_dom_sf"/>
</dbReference>
<dbReference type="PROSITE" id="PS00059">
    <property type="entry name" value="ADH_ZINC"/>
    <property type="match status" value="1"/>
</dbReference>
<evidence type="ECO:0000256" key="9">
    <source>
        <dbReference type="RuleBase" id="RU361277"/>
    </source>
</evidence>
<dbReference type="InterPro" id="IPR002328">
    <property type="entry name" value="ADH_Zn_CS"/>
</dbReference>
<keyword evidence="12" id="KW-1185">Reference proteome</keyword>
<dbReference type="InterPro" id="IPR013149">
    <property type="entry name" value="ADH-like_C"/>
</dbReference>
<evidence type="ECO:0000256" key="8">
    <source>
        <dbReference type="ARBA" id="ARBA00049243"/>
    </source>
</evidence>
<dbReference type="RefSeq" id="WP_394316284.1">
    <property type="nucleotide sequence ID" value="NZ_JBHMQV010000001.1"/>
</dbReference>
<keyword evidence="6" id="KW-0560">Oxidoreductase</keyword>
<dbReference type="SUPFAM" id="SSF50129">
    <property type="entry name" value="GroES-like"/>
    <property type="match status" value="1"/>
</dbReference>
<dbReference type="Pfam" id="PF08240">
    <property type="entry name" value="ADH_N"/>
    <property type="match status" value="1"/>
</dbReference>
<reference evidence="11 12" key="1">
    <citation type="submission" date="2024-09" db="EMBL/GenBank/DDBJ databases">
        <authorList>
            <person name="Sun Q."/>
            <person name="Mori K."/>
        </authorList>
    </citation>
    <scope>NUCLEOTIDE SEQUENCE [LARGE SCALE GENOMIC DNA]</scope>
    <source>
        <strain evidence="11 12">JCM 4557</strain>
    </source>
</reference>
<comment type="catalytic activity">
    <reaction evidence="8">
        <text>a primary alcohol + NAD(+) = an aldehyde + NADH + H(+)</text>
        <dbReference type="Rhea" id="RHEA:10736"/>
        <dbReference type="ChEBI" id="CHEBI:15378"/>
        <dbReference type="ChEBI" id="CHEBI:15734"/>
        <dbReference type="ChEBI" id="CHEBI:17478"/>
        <dbReference type="ChEBI" id="CHEBI:57540"/>
        <dbReference type="ChEBI" id="CHEBI:57945"/>
        <dbReference type="EC" id="1.1.1.1"/>
    </reaction>
</comment>
<evidence type="ECO:0000256" key="1">
    <source>
        <dbReference type="ARBA" id="ARBA00001947"/>
    </source>
</evidence>
<evidence type="ECO:0000256" key="7">
    <source>
        <dbReference type="ARBA" id="ARBA00049164"/>
    </source>
</evidence>
<dbReference type="PANTHER" id="PTHR42940:SF8">
    <property type="entry name" value="VACUOLAR PROTEIN SORTING-ASSOCIATED PROTEIN 11"/>
    <property type="match status" value="1"/>
</dbReference>
<evidence type="ECO:0000256" key="2">
    <source>
        <dbReference type="ARBA" id="ARBA00008072"/>
    </source>
</evidence>
<dbReference type="SMART" id="SM00829">
    <property type="entry name" value="PKS_ER"/>
    <property type="match status" value="1"/>
</dbReference>
<dbReference type="EMBL" id="JBHMQV010000001">
    <property type="protein sequence ID" value="MFC0842427.1"/>
    <property type="molecule type" value="Genomic_DNA"/>
</dbReference>
<dbReference type="Proteomes" id="UP001589887">
    <property type="component" value="Unassembled WGS sequence"/>
</dbReference>
<dbReference type="EC" id="1.1.1.1" evidence="3"/>
<evidence type="ECO:0000313" key="12">
    <source>
        <dbReference type="Proteomes" id="UP001589887"/>
    </source>
</evidence>
<feature type="domain" description="Enoyl reductase (ER)" evidence="10">
    <location>
        <begin position="3"/>
        <end position="305"/>
    </location>
</feature>
<accession>A0ABV6T9H4</accession>
<evidence type="ECO:0000256" key="5">
    <source>
        <dbReference type="ARBA" id="ARBA00022833"/>
    </source>
</evidence>
<evidence type="ECO:0000259" key="10">
    <source>
        <dbReference type="SMART" id="SM00829"/>
    </source>
</evidence>
<comment type="catalytic activity">
    <reaction evidence="7">
        <text>a secondary alcohol + NAD(+) = a ketone + NADH + H(+)</text>
        <dbReference type="Rhea" id="RHEA:10740"/>
        <dbReference type="ChEBI" id="CHEBI:15378"/>
        <dbReference type="ChEBI" id="CHEBI:17087"/>
        <dbReference type="ChEBI" id="CHEBI:35681"/>
        <dbReference type="ChEBI" id="CHEBI:57540"/>
        <dbReference type="ChEBI" id="CHEBI:57945"/>
        <dbReference type="EC" id="1.1.1.1"/>
    </reaction>
</comment>
<comment type="caution">
    <text evidence="11">The sequence shown here is derived from an EMBL/GenBank/DDBJ whole genome shotgun (WGS) entry which is preliminary data.</text>
</comment>
<dbReference type="Pfam" id="PF00107">
    <property type="entry name" value="ADH_zinc_N"/>
    <property type="match status" value="1"/>
</dbReference>
<name>A0ABV6T9H4_9ACTN</name>
<dbReference type="SUPFAM" id="SSF51735">
    <property type="entry name" value="NAD(P)-binding Rossmann-fold domains"/>
    <property type="match status" value="1"/>
</dbReference>
<evidence type="ECO:0000313" key="11">
    <source>
        <dbReference type="EMBL" id="MFC0842427.1"/>
    </source>
</evidence>
<keyword evidence="4 9" id="KW-0479">Metal-binding</keyword>
<dbReference type="InterPro" id="IPR013154">
    <property type="entry name" value="ADH-like_N"/>
</dbReference>
<sequence>MPLRLAEVADPEPRPGWVVVDIEAAGICGSDVHIVRGKGDDWTVTVPVPLTLGHEGAGVISALGDGVEGFAVGDRVGVATIAHPMSVPYGVGVDGAFAEQMLADARTLLPIPENVPFAQAAVATDAVATAYRAVRTVGRASLDDVVAVIGLGGLGLNGVRVATLCGATVYGVDVNPHTFGAAWAAGAKDCFLDPDALLPVEPDLVVDFAGMGDTVGAAVRVVRPGGRVVLVGLGRDTSTFNTAELVMKYVDLRGSIGASKEEIERVYALLSQGAIRPELSETPFTELNDAIQALALGKVTGRLFTRPRA</sequence>
<keyword evidence="5 9" id="KW-0862">Zinc</keyword>
<proteinExistence type="inferred from homology"/>
<gene>
    <name evidence="11" type="ORF">ACFH04_01565</name>
</gene>
<comment type="cofactor">
    <cofactor evidence="1 9">
        <name>Zn(2+)</name>
        <dbReference type="ChEBI" id="CHEBI:29105"/>
    </cofactor>
</comment>